<comment type="caution">
    <text evidence="2">The sequence shown here is derived from an EMBL/GenBank/DDBJ whole genome shotgun (WGS) entry which is preliminary data.</text>
</comment>
<evidence type="ECO:0000313" key="3">
    <source>
        <dbReference type="Proteomes" id="UP000294489"/>
    </source>
</evidence>
<dbReference type="GO" id="GO:0003677">
    <property type="term" value="F:DNA binding"/>
    <property type="evidence" value="ECO:0007669"/>
    <property type="project" value="InterPro"/>
</dbReference>
<proteinExistence type="predicted"/>
<dbReference type="EMBL" id="SOEC01000034">
    <property type="protein sequence ID" value="TDX21647.1"/>
    <property type="molecule type" value="Genomic_DNA"/>
</dbReference>
<organism evidence="2 3">
    <name type="scientific">Modicisalibacter xianhensis</name>
    <dbReference type="NCBI Taxonomy" id="442341"/>
    <lineage>
        <taxon>Bacteria</taxon>
        <taxon>Pseudomonadati</taxon>
        <taxon>Pseudomonadota</taxon>
        <taxon>Gammaproteobacteria</taxon>
        <taxon>Oceanospirillales</taxon>
        <taxon>Halomonadaceae</taxon>
        <taxon>Modicisalibacter</taxon>
    </lineage>
</organism>
<gene>
    <name evidence="2" type="ORF">DFO67_13415</name>
</gene>
<dbReference type="InterPro" id="IPR016177">
    <property type="entry name" value="DNA-bd_dom_sf"/>
</dbReference>
<dbReference type="InterPro" id="IPR044925">
    <property type="entry name" value="His-Me_finger_sf"/>
</dbReference>
<dbReference type="AlphaFoldDB" id="A0A4R8FFQ9"/>
<dbReference type="Gene3D" id="3.90.75.20">
    <property type="match status" value="1"/>
</dbReference>
<dbReference type="InterPro" id="IPR003615">
    <property type="entry name" value="HNH_nuc"/>
</dbReference>
<dbReference type="Proteomes" id="UP000294489">
    <property type="component" value="Unassembled WGS sequence"/>
</dbReference>
<feature type="domain" description="HNH nuclease" evidence="1">
    <location>
        <begin position="74"/>
        <end position="109"/>
    </location>
</feature>
<dbReference type="SUPFAM" id="SSF54060">
    <property type="entry name" value="His-Me finger endonucleases"/>
    <property type="match status" value="1"/>
</dbReference>
<dbReference type="SUPFAM" id="SSF54171">
    <property type="entry name" value="DNA-binding domain"/>
    <property type="match status" value="1"/>
</dbReference>
<dbReference type="OrthoDB" id="388551at2"/>
<sequence>MKTRYIDPEVVRELLHYDPDTGTFTWRERPLEKFKEEVHWKRWNSRFKGKKAGCIATFATGYQAIYIRIGKNAHYAHRLAWVYMTGDQPPKIVDHINRDATDNRWGNIRSGENNNCRNRSMYVTNTSGVNGVTWSNTRKKWVAQSKTIENGRHKAIYLGGYEEMEDAIAARRRWERENGYAPDHGRDLAPYHVRKGVRHV</sequence>
<protein>
    <submittedName>
        <fullName evidence="2">AP2 domain-containing protein</fullName>
    </submittedName>
</protein>
<evidence type="ECO:0000313" key="2">
    <source>
        <dbReference type="EMBL" id="TDX21647.1"/>
    </source>
</evidence>
<dbReference type="RefSeq" id="WP_134021431.1">
    <property type="nucleotide sequence ID" value="NZ_SOEC01000034.1"/>
</dbReference>
<dbReference type="Pfam" id="PF13392">
    <property type="entry name" value="HNH_3"/>
    <property type="match status" value="1"/>
</dbReference>
<dbReference type="Gene3D" id="1.20.5.2050">
    <property type="match status" value="1"/>
</dbReference>
<reference evidence="2 3" key="1">
    <citation type="submission" date="2019-03" db="EMBL/GenBank/DDBJ databases">
        <title>Freshwater and sediment microbial communities from various areas in North America, analyzing microbe dynamics in response to fracking.</title>
        <authorList>
            <person name="Lamendella R."/>
        </authorList>
    </citation>
    <scope>NUCLEOTIDE SEQUENCE [LARGE SCALE GENOMIC DNA]</scope>
    <source>
        <strain evidence="2 3">6_TX</strain>
    </source>
</reference>
<accession>A0A4R8FFQ9</accession>
<evidence type="ECO:0000259" key="1">
    <source>
        <dbReference type="Pfam" id="PF13392"/>
    </source>
</evidence>
<name>A0A4R8FFQ9_9GAMM</name>